<name>A0A1S3FL94_DIPOR</name>
<dbReference type="KEGG" id="dord:105989725"/>
<proteinExistence type="predicted"/>
<dbReference type="PANTHER" id="PTHR41403">
    <property type="entry name" value="RCG43477-RELATED"/>
    <property type="match status" value="1"/>
</dbReference>
<keyword evidence="1" id="KW-0175">Coiled coil</keyword>
<keyword evidence="2" id="KW-1185">Reference proteome</keyword>
<evidence type="ECO:0000313" key="2">
    <source>
        <dbReference type="Proteomes" id="UP000081671"/>
    </source>
</evidence>
<evidence type="ECO:0000256" key="1">
    <source>
        <dbReference type="SAM" id="Coils"/>
    </source>
</evidence>
<evidence type="ECO:0000313" key="3">
    <source>
        <dbReference type="RefSeq" id="XP_012877353.1"/>
    </source>
</evidence>
<dbReference type="InParanoid" id="A0A1S3FL94"/>
<protein>
    <submittedName>
        <fullName evidence="3">Uncharacterized protein C10orf120 homolog</fullName>
    </submittedName>
</protein>
<sequence>MLYVQVAIDRAMAEARLAEEKQQEATREAQVTLEDAQKECSRGLPHWLGPVLAPHSEPPMVTDSEWLGLSAQEQLAWAKNIQDPRIAVGSYSPLEKKIKCVGGVHSSDARKLLCREFKKEAGTVDKLKTVSFDSQSSKAETHYHQLQEMMTEQTWNQKTDPEWEMKIEEEKQSQSKKSEGDEKWDYLVSERELNHIQKHIYRAEHARGLRDNKYKLLPQKVPSEMLFPKITLYNEEKEKVQHLYKRETKKPKVAWAKEQINKHEERMIRGRKLTKQRNDERDAQKLSSYVPLLKPKVEKKVKEEFKRVTAYPLFQPNHKSHMEVTVLMKKSKEVKIQKTFQKEFLSIPPFLRCQLRKKKSTAWDTAQVGKCLPNKQRS</sequence>
<gene>
    <name evidence="3" type="primary">LOC105989725</name>
</gene>
<accession>A0A1S3FL94</accession>
<organism evidence="2 3">
    <name type="scientific">Dipodomys ordii</name>
    <name type="common">Ord's kangaroo rat</name>
    <dbReference type="NCBI Taxonomy" id="10020"/>
    <lineage>
        <taxon>Eukaryota</taxon>
        <taxon>Metazoa</taxon>
        <taxon>Chordata</taxon>
        <taxon>Craniata</taxon>
        <taxon>Vertebrata</taxon>
        <taxon>Euteleostomi</taxon>
        <taxon>Mammalia</taxon>
        <taxon>Eutheria</taxon>
        <taxon>Euarchontoglires</taxon>
        <taxon>Glires</taxon>
        <taxon>Rodentia</taxon>
        <taxon>Castorimorpha</taxon>
        <taxon>Heteromyidae</taxon>
        <taxon>Dipodomyinae</taxon>
        <taxon>Dipodomys</taxon>
    </lineage>
</organism>
<dbReference type="Proteomes" id="UP000081671">
    <property type="component" value="Unplaced"/>
</dbReference>
<dbReference type="PANTHER" id="PTHR41403:SF4">
    <property type="entry name" value="SIMILAR TO RIKEN CDNA 1700022C21"/>
    <property type="match status" value="1"/>
</dbReference>
<reference evidence="3" key="1">
    <citation type="submission" date="2025-08" db="UniProtKB">
        <authorList>
            <consortium name="RefSeq"/>
        </authorList>
    </citation>
    <scope>IDENTIFICATION</scope>
    <source>
        <tissue evidence="3">Kidney</tissue>
    </source>
</reference>
<dbReference type="InterPro" id="IPR040005">
    <property type="entry name" value="Polr1has"/>
</dbReference>
<dbReference type="OrthoDB" id="9446792at2759"/>
<feature type="coiled-coil region" evidence="1">
    <location>
        <begin position="8"/>
        <end position="39"/>
    </location>
</feature>
<dbReference type="GeneID" id="105989725"/>
<dbReference type="InterPro" id="IPR040721">
    <property type="entry name" value="DUF5520"/>
</dbReference>
<dbReference type="RefSeq" id="XP_012877353.1">
    <property type="nucleotide sequence ID" value="XM_013021899.1"/>
</dbReference>
<dbReference type="Pfam" id="PF17658">
    <property type="entry name" value="DUF5520"/>
    <property type="match status" value="1"/>
</dbReference>
<dbReference type="AlphaFoldDB" id="A0A1S3FL94"/>